<dbReference type="RefSeq" id="WP_338250617.1">
    <property type="nucleotide sequence ID" value="NZ_AP028907.1"/>
</dbReference>
<evidence type="ECO:0000259" key="9">
    <source>
        <dbReference type="PROSITE" id="PS50928"/>
    </source>
</evidence>
<dbReference type="PANTHER" id="PTHR43357:SF4">
    <property type="entry name" value="INNER MEMBRANE ABC TRANSPORTER PERMEASE PROTEIN YDCV"/>
    <property type="match status" value="1"/>
</dbReference>
<accession>A0ABN6ZWS7</accession>
<sequence length="531" mass="54625">MAPRLARRHDRLRLLGGLGRALEAAAWLVALLYALPLALSLALFWPPGGAPPFSLPRVLAWTAGQAAASAAIAVALGWPLGVLAGFYRLPTARAAVAASLAPFMSPVAAVAVGLRAVYGEGGVLSEALPGLRVLAEGWTGVLALHSYFNIGLAAAMTAAAAGSTEASVVEHARLLGLRGPRLWLRVLLPLTRRAAVYAWGVAFLYSFTSAAPLLVKGAAYRYYTLEAWLYTLYRGFPGLVGLVPLLALAELALAALAAWLLLRVSRGLVSSPLAARGEAALELRGARRLLALAYVAVLLGYLYAPIAGLALQALDADPGRLLAYAERGPGLAGAVANSLLYAAASTALALALGLTAAEGGLAVATLSLIAVAPVAYGVAASLAYYRPLAGLLGGVAASRLLILLAHTAAGLPLASRVMAEAWARLQREVGDTMLLLGLRGARLLRHLLAATAPHTVLAAGLATAASLGEFGASIVVSIPDTWSLTVLVYNMLGSGRLFHEACLAALILEAMSLAAIGLAATTAKHLTKTRT</sequence>
<dbReference type="Proteomes" id="UP001341135">
    <property type="component" value="Chromosome"/>
</dbReference>
<dbReference type="GeneID" id="89290444"/>
<dbReference type="EMBL" id="AP028907">
    <property type="protein sequence ID" value="BES82873.1"/>
    <property type="molecule type" value="Genomic_DNA"/>
</dbReference>
<gene>
    <name evidence="10" type="ORF">PABY_24400</name>
</gene>
<feature type="transmembrane region" description="Helical" evidence="8">
    <location>
        <begin position="21"/>
        <end position="45"/>
    </location>
</feature>
<keyword evidence="2" id="KW-0813">Transport</keyword>
<feature type="transmembrane region" description="Helical" evidence="8">
    <location>
        <begin position="501"/>
        <end position="523"/>
    </location>
</feature>
<evidence type="ECO:0000256" key="7">
    <source>
        <dbReference type="ARBA" id="ARBA00023136"/>
    </source>
</evidence>
<evidence type="ECO:0000256" key="1">
    <source>
        <dbReference type="ARBA" id="ARBA00004429"/>
    </source>
</evidence>
<name>A0ABN6ZWS7_9CREN</name>
<evidence type="ECO:0000256" key="3">
    <source>
        <dbReference type="ARBA" id="ARBA00022475"/>
    </source>
</evidence>
<feature type="domain" description="ABC transmembrane type-1" evidence="9">
    <location>
        <begin position="335"/>
        <end position="519"/>
    </location>
</feature>
<feature type="domain" description="ABC transmembrane type-1" evidence="9">
    <location>
        <begin position="59"/>
        <end position="257"/>
    </location>
</feature>
<feature type="transmembrane region" description="Helical" evidence="8">
    <location>
        <begin position="194"/>
        <end position="215"/>
    </location>
</feature>
<organism evidence="10 11">
    <name type="scientific">Pyrodictium abyssi</name>
    <dbReference type="NCBI Taxonomy" id="54256"/>
    <lineage>
        <taxon>Archaea</taxon>
        <taxon>Thermoproteota</taxon>
        <taxon>Thermoprotei</taxon>
        <taxon>Desulfurococcales</taxon>
        <taxon>Pyrodictiaceae</taxon>
        <taxon>Pyrodictium</taxon>
    </lineage>
</organism>
<feature type="transmembrane region" description="Helical" evidence="8">
    <location>
        <begin position="391"/>
        <end position="414"/>
    </location>
</feature>
<evidence type="ECO:0000256" key="8">
    <source>
        <dbReference type="SAM" id="Phobius"/>
    </source>
</evidence>
<keyword evidence="5 8" id="KW-0812">Transmembrane</keyword>
<dbReference type="Gene3D" id="1.10.3720.10">
    <property type="entry name" value="MetI-like"/>
    <property type="match status" value="2"/>
</dbReference>
<keyword evidence="6 8" id="KW-1133">Transmembrane helix</keyword>
<evidence type="ECO:0000256" key="4">
    <source>
        <dbReference type="ARBA" id="ARBA00022519"/>
    </source>
</evidence>
<keyword evidence="4" id="KW-0997">Cell inner membrane</keyword>
<dbReference type="SUPFAM" id="SSF161098">
    <property type="entry name" value="MetI-like"/>
    <property type="match status" value="2"/>
</dbReference>
<dbReference type="InterPro" id="IPR000515">
    <property type="entry name" value="MetI-like"/>
</dbReference>
<proteinExistence type="predicted"/>
<dbReference type="PANTHER" id="PTHR43357">
    <property type="entry name" value="INNER MEMBRANE ABC TRANSPORTER PERMEASE PROTEIN YDCV"/>
    <property type="match status" value="1"/>
</dbReference>
<protein>
    <submittedName>
        <fullName evidence="10">ABC transporter permease subunit</fullName>
    </submittedName>
</protein>
<evidence type="ECO:0000256" key="2">
    <source>
        <dbReference type="ARBA" id="ARBA00022448"/>
    </source>
</evidence>
<keyword evidence="7 8" id="KW-0472">Membrane</keyword>
<feature type="transmembrane region" description="Helical" evidence="8">
    <location>
        <begin position="235"/>
        <end position="262"/>
    </location>
</feature>
<feature type="transmembrane region" description="Helical" evidence="8">
    <location>
        <begin position="289"/>
        <end position="311"/>
    </location>
</feature>
<feature type="transmembrane region" description="Helical" evidence="8">
    <location>
        <begin position="361"/>
        <end position="385"/>
    </location>
</feature>
<evidence type="ECO:0000313" key="10">
    <source>
        <dbReference type="EMBL" id="BES82873.1"/>
    </source>
</evidence>
<feature type="transmembrane region" description="Helical" evidence="8">
    <location>
        <begin position="94"/>
        <end position="118"/>
    </location>
</feature>
<comment type="subcellular location">
    <subcellularLocation>
        <location evidence="1">Cell inner membrane</location>
        <topology evidence="1">Multi-pass membrane protein</topology>
    </subcellularLocation>
</comment>
<dbReference type="PROSITE" id="PS50928">
    <property type="entry name" value="ABC_TM1"/>
    <property type="match status" value="2"/>
</dbReference>
<dbReference type="InterPro" id="IPR035906">
    <property type="entry name" value="MetI-like_sf"/>
</dbReference>
<reference evidence="10 11" key="1">
    <citation type="submission" date="2023-09" db="EMBL/GenBank/DDBJ databases">
        <title>Pyrofollis japonicus gen. nov. sp. nov., a novel member of the family Pyrodictiaceae isolated from the Iheya North hydrothermal field.</title>
        <authorList>
            <person name="Miyazaki U."/>
            <person name="Sanari M."/>
            <person name="Tame A."/>
            <person name="Kitajima M."/>
            <person name="Okamoto A."/>
            <person name="Sawayama S."/>
            <person name="Miyazaki J."/>
            <person name="Takai K."/>
            <person name="Nakagawa S."/>
        </authorList>
    </citation>
    <scope>NUCLEOTIDE SEQUENCE [LARGE SCALE GENOMIC DNA]</scope>
    <source>
        <strain evidence="10 11">AV2</strain>
    </source>
</reference>
<feature type="transmembrane region" description="Helical" evidence="8">
    <location>
        <begin position="331"/>
        <end position="354"/>
    </location>
</feature>
<evidence type="ECO:0000256" key="5">
    <source>
        <dbReference type="ARBA" id="ARBA00022692"/>
    </source>
</evidence>
<evidence type="ECO:0000313" key="11">
    <source>
        <dbReference type="Proteomes" id="UP001341135"/>
    </source>
</evidence>
<keyword evidence="3" id="KW-1003">Cell membrane</keyword>
<feature type="transmembrane region" description="Helical" evidence="8">
    <location>
        <begin position="65"/>
        <end position="87"/>
    </location>
</feature>
<feature type="transmembrane region" description="Helical" evidence="8">
    <location>
        <begin position="138"/>
        <end position="161"/>
    </location>
</feature>
<keyword evidence="11" id="KW-1185">Reference proteome</keyword>
<evidence type="ECO:0000256" key="6">
    <source>
        <dbReference type="ARBA" id="ARBA00022989"/>
    </source>
</evidence>